<dbReference type="EMBL" id="BLQM01000417">
    <property type="protein sequence ID" value="GMH88755.1"/>
    <property type="molecule type" value="Genomic_DNA"/>
</dbReference>
<feature type="transmembrane region" description="Helical" evidence="1">
    <location>
        <begin position="81"/>
        <end position="98"/>
    </location>
</feature>
<feature type="transmembrane region" description="Helical" evidence="1">
    <location>
        <begin position="9"/>
        <end position="29"/>
    </location>
</feature>
<keyword evidence="1" id="KW-0472">Membrane</keyword>
<dbReference type="AlphaFoldDB" id="A0A9W7BIX5"/>
<protein>
    <submittedName>
        <fullName evidence="2">Uncharacterized protein</fullName>
    </submittedName>
</protein>
<evidence type="ECO:0000256" key="1">
    <source>
        <dbReference type="SAM" id="Phobius"/>
    </source>
</evidence>
<proteinExistence type="predicted"/>
<feature type="transmembrane region" description="Helical" evidence="1">
    <location>
        <begin position="104"/>
        <end position="123"/>
    </location>
</feature>
<name>A0A9W7BIX5_9STRA</name>
<comment type="caution">
    <text evidence="2">The sequence shown here is derived from an EMBL/GenBank/DDBJ whole genome shotgun (WGS) entry which is preliminary data.</text>
</comment>
<keyword evidence="1" id="KW-1133">Transmembrane helix</keyword>
<evidence type="ECO:0000313" key="2">
    <source>
        <dbReference type="EMBL" id="GMH88755.1"/>
    </source>
</evidence>
<accession>A0A9W7BIX5</accession>
<reference evidence="3" key="1">
    <citation type="journal article" date="2023" name="Commun. Biol.">
        <title>Genome analysis of Parmales, the sister group of diatoms, reveals the evolutionary specialization of diatoms from phago-mixotrophs to photoautotrophs.</title>
        <authorList>
            <person name="Ban H."/>
            <person name="Sato S."/>
            <person name="Yoshikawa S."/>
            <person name="Yamada K."/>
            <person name="Nakamura Y."/>
            <person name="Ichinomiya M."/>
            <person name="Sato N."/>
            <person name="Blanc-Mathieu R."/>
            <person name="Endo H."/>
            <person name="Kuwata A."/>
            <person name="Ogata H."/>
        </authorList>
    </citation>
    <scope>NUCLEOTIDE SEQUENCE [LARGE SCALE GENOMIC DNA]</scope>
</reference>
<keyword evidence="1" id="KW-0812">Transmembrane</keyword>
<feature type="transmembrane region" description="Helical" evidence="1">
    <location>
        <begin position="49"/>
        <end position="69"/>
    </location>
</feature>
<gene>
    <name evidence="2" type="ORF">TL16_g11250</name>
</gene>
<evidence type="ECO:0000313" key="3">
    <source>
        <dbReference type="Proteomes" id="UP001162640"/>
    </source>
</evidence>
<organism evidence="2 3">
    <name type="scientific">Triparma laevis f. inornata</name>
    <dbReference type="NCBI Taxonomy" id="1714386"/>
    <lineage>
        <taxon>Eukaryota</taxon>
        <taxon>Sar</taxon>
        <taxon>Stramenopiles</taxon>
        <taxon>Ochrophyta</taxon>
        <taxon>Bolidophyceae</taxon>
        <taxon>Parmales</taxon>
        <taxon>Triparmaceae</taxon>
        <taxon>Triparma</taxon>
    </lineage>
</organism>
<dbReference type="Proteomes" id="UP001162640">
    <property type="component" value="Unassembled WGS sequence"/>
</dbReference>
<sequence>MPHGDLSDYAAFFSSGTGLAMIFAPQLFFSSFGPVEPFFDGSFVAGSEVATALRFTGGTLLFMGMVLYVNRWNTLNGKAGGLGTLIIAVNSALIGWEMDGGFKLRGWHVVSALYLIATAHLMFNANPMWTSATLAAKEKERAAKKAAKNK</sequence>